<dbReference type="RefSeq" id="WP_259092399.1">
    <property type="nucleotide sequence ID" value="NZ_CP130454.1"/>
</dbReference>
<organism evidence="2 3">
    <name type="scientific">Candidatus Fervidibacter sacchari</name>
    <dbReference type="NCBI Taxonomy" id="1448929"/>
    <lineage>
        <taxon>Bacteria</taxon>
        <taxon>Candidatus Fervidibacterota</taxon>
        <taxon>Candidatus Fervidibacter</taxon>
    </lineage>
</organism>
<keyword evidence="1" id="KW-0472">Membrane</keyword>
<keyword evidence="3" id="KW-1185">Reference proteome</keyword>
<evidence type="ECO:0000313" key="2">
    <source>
        <dbReference type="EMBL" id="MCS3917828.1"/>
    </source>
</evidence>
<sequence length="123" mass="13968">MSEPKDGGMKPPEQEFVVHRITRVEVFEVTEQELESLEAAFGEESRSLAFFSSAISIFATCFIGWITASKSLPPVAHGILAGLTLASFFLALWFALTWFQARRKRPSIINRIRERRGMQTMRC</sequence>
<name>A0ABT2EIP6_9BACT</name>
<comment type="caution">
    <text evidence="2">The sequence shown here is derived from an EMBL/GenBank/DDBJ whole genome shotgun (WGS) entry which is preliminary data.</text>
</comment>
<gene>
    <name evidence="2" type="ORF">M2350_000225</name>
</gene>
<dbReference type="EMBL" id="JANUCP010000001">
    <property type="protein sequence ID" value="MCS3917828.1"/>
    <property type="molecule type" value="Genomic_DNA"/>
</dbReference>
<protein>
    <submittedName>
        <fullName evidence="2">Heme A synthase</fullName>
    </submittedName>
</protein>
<feature type="transmembrane region" description="Helical" evidence="1">
    <location>
        <begin position="48"/>
        <end position="67"/>
    </location>
</feature>
<evidence type="ECO:0000313" key="3">
    <source>
        <dbReference type="Proteomes" id="UP001204798"/>
    </source>
</evidence>
<proteinExistence type="predicted"/>
<accession>A0ABT2EIP6</accession>
<dbReference type="Proteomes" id="UP001204798">
    <property type="component" value="Unassembled WGS sequence"/>
</dbReference>
<keyword evidence="1" id="KW-0812">Transmembrane</keyword>
<reference evidence="2 3" key="1">
    <citation type="submission" date="2022-08" db="EMBL/GenBank/DDBJ databases">
        <title>Bacterial and archaeal communities from various locations to study Microbial Dark Matter (Phase II).</title>
        <authorList>
            <person name="Stepanauskas R."/>
        </authorList>
    </citation>
    <scope>NUCLEOTIDE SEQUENCE [LARGE SCALE GENOMIC DNA]</scope>
    <source>
        <strain evidence="2 3">PD1</strain>
    </source>
</reference>
<evidence type="ECO:0000256" key="1">
    <source>
        <dbReference type="SAM" id="Phobius"/>
    </source>
</evidence>
<feature type="transmembrane region" description="Helical" evidence="1">
    <location>
        <begin position="79"/>
        <end position="99"/>
    </location>
</feature>
<keyword evidence="1" id="KW-1133">Transmembrane helix</keyword>